<feature type="transmembrane region" description="Helical" evidence="1">
    <location>
        <begin position="12"/>
        <end position="45"/>
    </location>
</feature>
<evidence type="ECO:0000313" key="4">
    <source>
        <dbReference type="Proteomes" id="UP000254504"/>
    </source>
</evidence>
<evidence type="ECO:0000256" key="1">
    <source>
        <dbReference type="SAM" id="Phobius"/>
    </source>
</evidence>
<evidence type="ECO:0000313" key="2">
    <source>
        <dbReference type="EMBL" id="AXK49081.1"/>
    </source>
</evidence>
<keyword evidence="1" id="KW-1133">Transmembrane helix</keyword>
<dbReference type="RefSeq" id="WP_115428584.1">
    <property type="nucleotide sequence ID" value="NZ_CP031367.1"/>
</dbReference>
<dbReference type="KEGG" id="atp:ATR_1222"/>
<protein>
    <submittedName>
        <fullName evidence="2">Membrane protein</fullName>
    </submittedName>
    <submittedName>
        <fullName evidence="3">Nodulation efficiency protein D</fullName>
    </submittedName>
</protein>
<reference evidence="3 5" key="1">
    <citation type="submission" date="2017-10" db="EMBL/GenBank/DDBJ databases">
        <title>Genomics of the genus Arcobacter.</title>
        <authorList>
            <person name="Perez-Cataluna A."/>
            <person name="Figueras M.J."/>
        </authorList>
    </citation>
    <scope>NUCLEOTIDE SEQUENCE [LARGE SCALE GENOMIC DNA]</scope>
    <source>
        <strain evidence="3 5">LMG 25534</strain>
    </source>
</reference>
<keyword evidence="5" id="KW-1185">Reference proteome</keyword>
<accession>A0AAD0VMN3</accession>
<gene>
    <name evidence="2" type="ORF">ATR_1222</name>
    <name evidence="3" type="ORF">CRU87_07005</name>
</gene>
<dbReference type="Proteomes" id="UP000254504">
    <property type="component" value="Chromosome"/>
</dbReference>
<organism evidence="2 4">
    <name type="scientific">Aliarcobacter trophiarum LMG 25534</name>
    <dbReference type="NCBI Taxonomy" id="1032241"/>
    <lineage>
        <taxon>Bacteria</taxon>
        <taxon>Pseudomonadati</taxon>
        <taxon>Campylobacterota</taxon>
        <taxon>Epsilonproteobacteria</taxon>
        <taxon>Campylobacterales</taxon>
        <taxon>Arcobacteraceae</taxon>
        <taxon>Aliarcobacter</taxon>
    </lineage>
</organism>
<proteinExistence type="predicted"/>
<evidence type="ECO:0000313" key="5">
    <source>
        <dbReference type="Proteomes" id="UP000289132"/>
    </source>
</evidence>
<dbReference type="Proteomes" id="UP000289132">
    <property type="component" value="Unassembled WGS sequence"/>
</dbReference>
<dbReference type="AlphaFoldDB" id="A0AAD0VMN3"/>
<name>A0AAD0VMN3_9BACT</name>
<dbReference type="EMBL" id="CP031367">
    <property type="protein sequence ID" value="AXK49081.1"/>
    <property type="molecule type" value="Genomic_DNA"/>
</dbReference>
<dbReference type="EMBL" id="PDKD01000011">
    <property type="protein sequence ID" value="RXJ90970.1"/>
    <property type="molecule type" value="Genomic_DNA"/>
</dbReference>
<sequence>MLSAMDFYTFIAIGVVLVALEVFLYSFITIWFGLGFIFVGFISIFYNFPNLYAQLGLISVFSLLFLLFFRKLFLKRFSKSQKEISDNFFNSSGVGEFKQGKVFYKGTFWELDPSFDKEDFKTGEKVKVLKIDKNIAFIEKI</sequence>
<reference evidence="2 4" key="2">
    <citation type="submission" date="2018-07" db="EMBL/GenBank/DDBJ databases">
        <title>Complete genome of the Arcobacter trophiarum type strain LMG 25534.</title>
        <authorList>
            <person name="Miller W.G."/>
            <person name="Yee E."/>
        </authorList>
    </citation>
    <scope>NUCLEOTIDE SEQUENCE [LARGE SCALE GENOMIC DNA]</scope>
    <source>
        <strain evidence="2 4">LMG 25534</strain>
    </source>
</reference>
<feature type="transmembrane region" description="Helical" evidence="1">
    <location>
        <begin position="51"/>
        <end position="69"/>
    </location>
</feature>
<keyword evidence="1" id="KW-0472">Membrane</keyword>
<keyword evidence="1" id="KW-0812">Transmembrane</keyword>
<evidence type="ECO:0000313" key="3">
    <source>
        <dbReference type="EMBL" id="RXJ90970.1"/>
    </source>
</evidence>